<accession>A0A9Q0NDQ8</accession>
<dbReference type="AlphaFoldDB" id="A0A9Q0NDQ8"/>
<organism evidence="1 2">
    <name type="scientific">Pseudolycoriella hygida</name>
    <dbReference type="NCBI Taxonomy" id="35572"/>
    <lineage>
        <taxon>Eukaryota</taxon>
        <taxon>Metazoa</taxon>
        <taxon>Ecdysozoa</taxon>
        <taxon>Arthropoda</taxon>
        <taxon>Hexapoda</taxon>
        <taxon>Insecta</taxon>
        <taxon>Pterygota</taxon>
        <taxon>Neoptera</taxon>
        <taxon>Endopterygota</taxon>
        <taxon>Diptera</taxon>
        <taxon>Nematocera</taxon>
        <taxon>Sciaroidea</taxon>
        <taxon>Sciaridae</taxon>
        <taxon>Pseudolycoriella</taxon>
    </lineage>
</organism>
<dbReference type="EMBL" id="WJQU01000001">
    <property type="protein sequence ID" value="KAJ6648438.1"/>
    <property type="molecule type" value="Genomic_DNA"/>
</dbReference>
<dbReference type="Proteomes" id="UP001151699">
    <property type="component" value="Chromosome A"/>
</dbReference>
<protein>
    <submittedName>
        <fullName evidence="1">Uncharacterized protein</fullName>
    </submittedName>
</protein>
<comment type="caution">
    <text evidence="1">The sequence shown here is derived from an EMBL/GenBank/DDBJ whole genome shotgun (WGS) entry which is preliminary data.</text>
</comment>
<gene>
    <name evidence="1" type="ORF">Bhyg_03666</name>
</gene>
<evidence type="ECO:0000313" key="2">
    <source>
        <dbReference type="Proteomes" id="UP001151699"/>
    </source>
</evidence>
<proteinExistence type="predicted"/>
<evidence type="ECO:0000313" key="1">
    <source>
        <dbReference type="EMBL" id="KAJ6648438.1"/>
    </source>
</evidence>
<sequence length="343" mass="38826">MTKIMKNLTKTAGTHSENRYKLCILCLKTNSRSKNRFTKIIVRGKVEAMIKKLFDYNACDEHLPCAICSGCLRNLYRSENRGDITLPDLSIFPVLPATTSTKKTKCKCQICEMTRTNRLKDAGVTGRGITKDHYIKLCNLCYTQIHGKKVIVAITYLDSPIFSPSFREDLGIVRLKEPEKKIKNNLTKTAGTHSENRYKLCILCLKTNSRSKNRFTKIIVRGKVEAMIKKLFDYNACDEHLPCAICSGCLRNLYRSENRGDITLPDLSIFPVLPATTSTKKTKCKCQICEMTRTNRLKDAGVTGRGITKDHYIKLCNLCYTQIHGKKVIVAITYLDSPIFSPS</sequence>
<keyword evidence="2" id="KW-1185">Reference proteome</keyword>
<reference evidence="1" key="1">
    <citation type="submission" date="2022-07" db="EMBL/GenBank/DDBJ databases">
        <authorList>
            <person name="Trinca V."/>
            <person name="Uliana J.V.C."/>
            <person name="Torres T.T."/>
            <person name="Ward R.J."/>
            <person name="Monesi N."/>
        </authorList>
    </citation>
    <scope>NUCLEOTIDE SEQUENCE</scope>
    <source>
        <strain evidence="1">HSMRA1968</strain>
        <tissue evidence="1">Whole embryos</tissue>
    </source>
</reference>
<name>A0A9Q0NDQ8_9DIPT</name>